<protein>
    <submittedName>
        <fullName evidence="3">Uncharacterized protein</fullName>
    </submittedName>
</protein>
<dbReference type="Proteomes" id="UP000887561">
    <property type="component" value="Unplaced"/>
</dbReference>
<dbReference type="AlphaFoldDB" id="A0A915LWI2"/>
<organism evidence="2 3">
    <name type="scientific">Meloidogyne javanica</name>
    <name type="common">Root-knot nematode worm</name>
    <dbReference type="NCBI Taxonomy" id="6303"/>
    <lineage>
        <taxon>Eukaryota</taxon>
        <taxon>Metazoa</taxon>
        <taxon>Ecdysozoa</taxon>
        <taxon>Nematoda</taxon>
        <taxon>Chromadorea</taxon>
        <taxon>Rhabditida</taxon>
        <taxon>Tylenchina</taxon>
        <taxon>Tylenchomorpha</taxon>
        <taxon>Tylenchoidea</taxon>
        <taxon>Meloidogynidae</taxon>
        <taxon>Meloidogyninae</taxon>
        <taxon>Meloidogyne</taxon>
        <taxon>Meloidogyne incognita group</taxon>
    </lineage>
</organism>
<evidence type="ECO:0000256" key="1">
    <source>
        <dbReference type="SAM" id="MobiDB-lite"/>
    </source>
</evidence>
<sequence length="162" mass="16734">MNFGGSKGDFGNEINNQLYGTTEGGLERGGGGLNEEENRNIPNLQRGERFKRGLGSEGFNGGFNGKEGEGRRGNGGIGSEGTGGGEFNNRGGSEGGTQGRGFGGGPIGGEFNGESLEGGNFGGPRGQIPSGARPQRHAGFNGRHHHHGHHHKTSTTPITTTY</sequence>
<feature type="compositionally biased region" description="Gly residues" evidence="1">
    <location>
        <begin position="55"/>
        <end position="65"/>
    </location>
</feature>
<evidence type="ECO:0000313" key="3">
    <source>
        <dbReference type="WBParaSite" id="scaffold18343_cov274.g18880"/>
    </source>
</evidence>
<feature type="compositionally biased region" description="Gly residues" evidence="1">
    <location>
        <begin position="73"/>
        <end position="111"/>
    </location>
</feature>
<name>A0A915LWI2_MELJA</name>
<accession>A0A915LWI2</accession>
<reference evidence="3" key="1">
    <citation type="submission" date="2022-11" db="UniProtKB">
        <authorList>
            <consortium name="WormBaseParasite"/>
        </authorList>
    </citation>
    <scope>IDENTIFICATION</scope>
</reference>
<evidence type="ECO:0000313" key="2">
    <source>
        <dbReference type="Proteomes" id="UP000887561"/>
    </source>
</evidence>
<keyword evidence="2" id="KW-1185">Reference proteome</keyword>
<dbReference type="WBParaSite" id="scaffold18343_cov274.g18880">
    <property type="protein sequence ID" value="scaffold18343_cov274.g18880"/>
    <property type="gene ID" value="scaffold18343_cov274.g18880"/>
</dbReference>
<proteinExistence type="predicted"/>
<feature type="region of interest" description="Disordered" evidence="1">
    <location>
        <begin position="1"/>
        <end position="162"/>
    </location>
</feature>
<feature type="compositionally biased region" description="Basic residues" evidence="1">
    <location>
        <begin position="142"/>
        <end position="153"/>
    </location>
</feature>